<dbReference type="Gene3D" id="2.60.120.10">
    <property type="entry name" value="Jelly Rolls"/>
    <property type="match status" value="2"/>
</dbReference>
<dbReference type="InterPro" id="IPR018490">
    <property type="entry name" value="cNMP-bd_dom_sf"/>
</dbReference>
<dbReference type="PROSITE" id="PS00889">
    <property type="entry name" value="CNMP_BINDING_2"/>
    <property type="match status" value="1"/>
</dbReference>
<dbReference type="STRING" id="574566.I0YPV3"/>
<evidence type="ECO:0000313" key="3">
    <source>
        <dbReference type="Proteomes" id="UP000007264"/>
    </source>
</evidence>
<organism evidence="2 3">
    <name type="scientific">Coccomyxa subellipsoidea (strain C-169)</name>
    <name type="common">Green microalga</name>
    <dbReference type="NCBI Taxonomy" id="574566"/>
    <lineage>
        <taxon>Eukaryota</taxon>
        <taxon>Viridiplantae</taxon>
        <taxon>Chlorophyta</taxon>
        <taxon>core chlorophytes</taxon>
        <taxon>Trebouxiophyceae</taxon>
        <taxon>Trebouxiophyceae incertae sedis</taxon>
        <taxon>Coccomyxaceae</taxon>
        <taxon>Coccomyxa</taxon>
        <taxon>Coccomyxa subellipsoidea</taxon>
    </lineage>
</organism>
<dbReference type="GO" id="GO:0030552">
    <property type="term" value="F:cAMP binding"/>
    <property type="evidence" value="ECO:0007669"/>
    <property type="project" value="TreeGrafter"/>
</dbReference>
<dbReference type="eggNOG" id="KOG1113">
    <property type="taxonomic scope" value="Eukaryota"/>
</dbReference>
<keyword evidence="3" id="KW-1185">Reference proteome</keyword>
<dbReference type="PROSITE" id="PS00888">
    <property type="entry name" value="CNMP_BINDING_1"/>
    <property type="match status" value="1"/>
</dbReference>
<dbReference type="GO" id="GO:0034236">
    <property type="term" value="F:protein kinase A catalytic subunit binding"/>
    <property type="evidence" value="ECO:0007669"/>
    <property type="project" value="TreeGrafter"/>
</dbReference>
<dbReference type="PROSITE" id="PS50042">
    <property type="entry name" value="CNMP_BINDING_3"/>
    <property type="match status" value="2"/>
</dbReference>
<dbReference type="GeneID" id="17038398"/>
<dbReference type="InterPro" id="IPR014710">
    <property type="entry name" value="RmlC-like_jellyroll"/>
</dbReference>
<dbReference type="Proteomes" id="UP000007264">
    <property type="component" value="Unassembled WGS sequence"/>
</dbReference>
<comment type="caution">
    <text evidence="2">The sequence shown here is derived from an EMBL/GenBank/DDBJ whole genome shotgun (WGS) entry which is preliminary data.</text>
</comment>
<feature type="domain" description="Cyclic nucleotide-binding" evidence="1">
    <location>
        <begin position="1"/>
        <end position="104"/>
    </location>
</feature>
<dbReference type="InterPro" id="IPR000595">
    <property type="entry name" value="cNMP-bd_dom"/>
</dbReference>
<evidence type="ECO:0000259" key="1">
    <source>
        <dbReference type="PROSITE" id="PS50042"/>
    </source>
</evidence>
<dbReference type="PRINTS" id="PR00103">
    <property type="entry name" value="CAMPKINASE"/>
</dbReference>
<dbReference type="KEGG" id="csl:COCSUDRAFT_43868"/>
<dbReference type="RefSeq" id="XP_005644966.1">
    <property type="nucleotide sequence ID" value="XM_005644909.1"/>
</dbReference>
<dbReference type="InterPro" id="IPR018488">
    <property type="entry name" value="cNMP-bd_CS"/>
</dbReference>
<dbReference type="EMBL" id="AGSI01000015">
    <property type="protein sequence ID" value="EIE20422.1"/>
    <property type="molecule type" value="Genomic_DNA"/>
</dbReference>
<accession>I0YPV3</accession>
<sequence>MFRRDVSSGEIIIREGEAADNLYVIQSGVFEAFKSSADGERVLFKYEGAGAFGELALMYNCPRAATVRAVSDGVLWAMERSTFRTIVLAARMQKRRRYEEVLGEMDIFQALTPANRSSIADCLTAEVYQEGEYILREGEPLATGSKFYMIEEGLVECCKTIQGAKRSVGTMGPGRFFGEIALVRQNSNRAADCIARQRTKVLTLSRDAFERLMGPAEKILAEQVAQYDRANSDLSSDFSMHRNPRASFL</sequence>
<feature type="domain" description="Cyclic nucleotide-binding" evidence="1">
    <location>
        <begin position="107"/>
        <end position="230"/>
    </location>
</feature>
<dbReference type="InterPro" id="IPR050503">
    <property type="entry name" value="cAMP-dep_PK_reg_su-like"/>
</dbReference>
<name>I0YPV3_COCSC</name>
<dbReference type="SUPFAM" id="SSF51206">
    <property type="entry name" value="cAMP-binding domain-like"/>
    <property type="match status" value="2"/>
</dbReference>
<dbReference type="OrthoDB" id="417078at2759"/>
<evidence type="ECO:0000313" key="2">
    <source>
        <dbReference type="EMBL" id="EIE20422.1"/>
    </source>
</evidence>
<dbReference type="GO" id="GO:0005952">
    <property type="term" value="C:cAMP-dependent protein kinase complex"/>
    <property type="evidence" value="ECO:0007669"/>
    <property type="project" value="InterPro"/>
</dbReference>
<dbReference type="CDD" id="cd00038">
    <property type="entry name" value="CAP_ED"/>
    <property type="match status" value="2"/>
</dbReference>
<reference evidence="2 3" key="1">
    <citation type="journal article" date="2012" name="Genome Biol.">
        <title>The genome of the polar eukaryotic microalga coccomyxa subellipsoidea reveals traits of cold adaptation.</title>
        <authorList>
            <person name="Blanc G."/>
            <person name="Agarkova I."/>
            <person name="Grimwood J."/>
            <person name="Kuo A."/>
            <person name="Brueggeman A."/>
            <person name="Dunigan D."/>
            <person name="Gurnon J."/>
            <person name="Ladunga I."/>
            <person name="Lindquist E."/>
            <person name="Lucas S."/>
            <person name="Pangilinan J."/>
            <person name="Proschold T."/>
            <person name="Salamov A."/>
            <person name="Schmutz J."/>
            <person name="Weeks D."/>
            <person name="Yamada T."/>
            <person name="Claverie J.M."/>
            <person name="Grigoriev I."/>
            <person name="Van Etten J."/>
            <person name="Lomsadze A."/>
            <person name="Borodovsky M."/>
        </authorList>
    </citation>
    <scope>NUCLEOTIDE SEQUENCE [LARGE SCALE GENOMIC DNA]</scope>
    <source>
        <strain evidence="2 3">C-169</strain>
    </source>
</reference>
<dbReference type="SMART" id="SM00100">
    <property type="entry name" value="cNMP"/>
    <property type="match status" value="2"/>
</dbReference>
<dbReference type="GO" id="GO:0005829">
    <property type="term" value="C:cytosol"/>
    <property type="evidence" value="ECO:0007669"/>
    <property type="project" value="TreeGrafter"/>
</dbReference>
<dbReference type="GO" id="GO:0004862">
    <property type="term" value="F:cAMP-dependent protein kinase inhibitor activity"/>
    <property type="evidence" value="ECO:0007669"/>
    <property type="project" value="TreeGrafter"/>
</dbReference>
<dbReference type="PANTHER" id="PTHR11635:SF152">
    <property type="entry name" value="CAMP-DEPENDENT PROTEIN KINASE TYPE I REGULATORY SUBUNIT-RELATED"/>
    <property type="match status" value="1"/>
</dbReference>
<proteinExistence type="predicted"/>
<gene>
    <name evidence="2" type="ORF">COCSUDRAFT_43868</name>
</gene>
<dbReference type="AlphaFoldDB" id="I0YPV3"/>
<dbReference type="PANTHER" id="PTHR11635">
    <property type="entry name" value="CAMP-DEPENDENT PROTEIN KINASE REGULATORY CHAIN"/>
    <property type="match status" value="1"/>
</dbReference>
<dbReference type="Pfam" id="PF00027">
    <property type="entry name" value="cNMP_binding"/>
    <property type="match status" value="2"/>
</dbReference>
<protein>
    <submittedName>
        <fullName evidence="2">Camp-binding domain-like protein</fullName>
    </submittedName>
</protein>